<dbReference type="InterPro" id="IPR003593">
    <property type="entry name" value="AAA+_ATPase"/>
</dbReference>
<dbReference type="eggNOG" id="COG0714">
    <property type="taxonomic scope" value="Bacteria"/>
</dbReference>
<evidence type="ECO:0000259" key="1">
    <source>
        <dbReference type="SMART" id="SM00382"/>
    </source>
</evidence>
<dbReference type="SUPFAM" id="SSF52540">
    <property type="entry name" value="P-loop containing nucleoside triphosphate hydrolases"/>
    <property type="match status" value="1"/>
</dbReference>
<dbReference type="PANTHER" id="PTHR42759:SF5">
    <property type="entry name" value="METHANOL DEHYDROGENASE REGULATOR"/>
    <property type="match status" value="1"/>
</dbReference>
<dbReference type="Pfam" id="PF07726">
    <property type="entry name" value="AAA_3"/>
    <property type="match status" value="1"/>
</dbReference>
<dbReference type="InterPro" id="IPR050764">
    <property type="entry name" value="CbbQ/NirQ/NorQ/GpvN"/>
</dbReference>
<dbReference type="GO" id="GO:0016887">
    <property type="term" value="F:ATP hydrolysis activity"/>
    <property type="evidence" value="ECO:0007669"/>
    <property type="project" value="InterPro"/>
</dbReference>
<name>C8PQ41_9SPIR</name>
<dbReference type="EMBL" id="ACYH01000032">
    <property type="protein sequence ID" value="EEV20523.1"/>
    <property type="molecule type" value="Genomic_DNA"/>
</dbReference>
<organism evidence="2 3">
    <name type="scientific">Treponema vincentii ATCC 35580</name>
    <dbReference type="NCBI Taxonomy" id="596324"/>
    <lineage>
        <taxon>Bacteria</taxon>
        <taxon>Pseudomonadati</taxon>
        <taxon>Spirochaetota</taxon>
        <taxon>Spirochaetia</taxon>
        <taxon>Spirochaetales</taxon>
        <taxon>Treponemataceae</taxon>
        <taxon>Treponema</taxon>
    </lineage>
</organism>
<gene>
    <name evidence="2" type="ORF">TREVI0001_0346</name>
</gene>
<feature type="domain" description="AAA+ ATPase" evidence="1">
    <location>
        <begin position="67"/>
        <end position="213"/>
    </location>
</feature>
<dbReference type="Proteomes" id="UP000004509">
    <property type="component" value="Unassembled WGS sequence"/>
</dbReference>
<dbReference type="Gene3D" id="3.40.50.300">
    <property type="entry name" value="P-loop containing nucleotide triphosphate hydrolases"/>
    <property type="match status" value="1"/>
</dbReference>
<dbReference type="InterPro" id="IPR041628">
    <property type="entry name" value="ChlI/MoxR_AAA_lid"/>
</dbReference>
<dbReference type="Pfam" id="PF17863">
    <property type="entry name" value="AAA_lid_2"/>
    <property type="match status" value="1"/>
</dbReference>
<dbReference type="SMART" id="SM00382">
    <property type="entry name" value="AAA"/>
    <property type="match status" value="1"/>
</dbReference>
<evidence type="ECO:0000313" key="2">
    <source>
        <dbReference type="EMBL" id="EEV20523.1"/>
    </source>
</evidence>
<proteinExistence type="predicted"/>
<evidence type="ECO:0000313" key="3">
    <source>
        <dbReference type="Proteomes" id="UP000004509"/>
    </source>
</evidence>
<comment type="caution">
    <text evidence="2">The sequence shown here is derived from an EMBL/GenBank/DDBJ whole genome shotgun (WGS) entry which is preliminary data.</text>
</comment>
<dbReference type="STRING" id="596324.TREVI0001_0346"/>
<dbReference type="PIRSF" id="PIRSF002849">
    <property type="entry name" value="AAA_ATPase_chaperone_MoxR_prd"/>
    <property type="match status" value="1"/>
</dbReference>
<dbReference type="InterPro" id="IPR027417">
    <property type="entry name" value="P-loop_NTPase"/>
</dbReference>
<accession>C8PQ41</accession>
<dbReference type="InterPro" id="IPR011703">
    <property type="entry name" value="ATPase_AAA-3"/>
</dbReference>
<sequence length="356" mass="38962">MNSCAAKQIVDEVAVIVKAGNLLHSVMYAIISAMNTEKTAEQLLSALEKAIKGKKDVLRLFITAYLTGGHVLLEDVPGVGKTTLVKTFAALIEKDGQPARFKRIQCTPDLLPYDITGVEVFNAGRNTFEFMEGPVFADILLADELNRTPPKVQSALLEAMAERQVTAGMVTRPLSPYFFTAATQNPVESLGTYPLPAAQLDRFSICLSIGYPDEDAEIELLHEQTHPAAAEPVTPVVSIRDIAASREEQRQVFVHPVLEQVIARIGKETRAHPAFRLGTSPRAGLHLLHIARTFALVNGRNWVEDDDIRTLAPLVLSHRCLIKTGAGAASELINGITETVIRIADKRTDWMRPAEA</sequence>
<dbReference type="Gene3D" id="1.10.8.80">
    <property type="entry name" value="Magnesium chelatase subunit I, C-Terminal domain"/>
    <property type="match status" value="1"/>
</dbReference>
<reference evidence="2 3" key="1">
    <citation type="submission" date="2009-07" db="EMBL/GenBank/DDBJ databases">
        <authorList>
            <person name="Madupu R."/>
            <person name="Sebastian Y."/>
            <person name="Durkin A.S."/>
            <person name="Torralba M."/>
            <person name="Methe B."/>
            <person name="Sutton G.G."/>
            <person name="Strausberg R.L."/>
            <person name="Nelson K.E."/>
        </authorList>
    </citation>
    <scope>NUCLEOTIDE SEQUENCE [LARGE SCALE GENOMIC DNA]</scope>
    <source>
        <strain evidence="2 3">ATCC 35580</strain>
    </source>
</reference>
<dbReference type="AlphaFoldDB" id="C8PQ41"/>
<dbReference type="PANTHER" id="PTHR42759">
    <property type="entry name" value="MOXR FAMILY PROTEIN"/>
    <property type="match status" value="1"/>
</dbReference>
<dbReference type="OrthoDB" id="9808397at2"/>
<dbReference type="GO" id="GO:0005524">
    <property type="term" value="F:ATP binding"/>
    <property type="evidence" value="ECO:0007669"/>
    <property type="project" value="InterPro"/>
</dbReference>
<protein>
    <submittedName>
        <fullName evidence="2">ATPase family associated with various cellular activities (AAA)</fullName>
    </submittedName>
</protein>